<evidence type="ECO:0000256" key="5">
    <source>
        <dbReference type="ARBA" id="ARBA00023239"/>
    </source>
</evidence>
<dbReference type="HAMAP" id="MF_02016">
    <property type="entry name" value="MltF"/>
    <property type="match status" value="1"/>
</dbReference>
<comment type="caution">
    <text evidence="7">Lacks conserved residue(s) required for the propagation of feature annotation.</text>
</comment>
<keyword evidence="4 7" id="KW-0998">Cell outer membrane</keyword>
<feature type="region of interest" description="Disordered" evidence="8">
    <location>
        <begin position="458"/>
        <end position="500"/>
    </location>
</feature>
<feature type="compositionally biased region" description="Polar residues" evidence="8">
    <location>
        <begin position="458"/>
        <end position="472"/>
    </location>
</feature>
<dbReference type="InterPro" id="IPR023703">
    <property type="entry name" value="MltF"/>
</dbReference>
<evidence type="ECO:0000256" key="4">
    <source>
        <dbReference type="ARBA" id="ARBA00023237"/>
    </source>
</evidence>
<protein>
    <recommendedName>
        <fullName evidence="7">Membrane-bound lytic murein transglycosylase F</fullName>
        <ecNumber evidence="7">4.2.2.n1</ecNumber>
    </recommendedName>
    <alternativeName>
        <fullName evidence="7">Murein lyase F</fullName>
    </alternativeName>
</protein>
<dbReference type="InterPro" id="IPR023346">
    <property type="entry name" value="Lysozyme-like_dom_sf"/>
</dbReference>
<dbReference type="NCBIfam" id="NF008112">
    <property type="entry name" value="PRK10859.1"/>
    <property type="match status" value="1"/>
</dbReference>
<dbReference type="InterPro" id="IPR001638">
    <property type="entry name" value="Solute-binding_3/MltF_N"/>
</dbReference>
<comment type="domain">
    <text evidence="7">The N-terminal domain does not have lytic activity and probably modulates enzymatic activity. The C-terminal domain is the catalytic active domain.</text>
</comment>
<gene>
    <name evidence="7 10" type="primary">mltF</name>
    <name evidence="10" type="ORF">GCM10023095_14750</name>
</gene>
<dbReference type="SUPFAM" id="SSF53955">
    <property type="entry name" value="Lysozyme-like"/>
    <property type="match status" value="1"/>
</dbReference>
<evidence type="ECO:0000256" key="7">
    <source>
        <dbReference type="HAMAP-Rule" id="MF_02016"/>
    </source>
</evidence>
<dbReference type="PANTHER" id="PTHR35936">
    <property type="entry name" value="MEMBRANE-BOUND LYTIC MUREIN TRANSGLYCOSYLASE F"/>
    <property type="match status" value="1"/>
</dbReference>
<reference evidence="11" key="1">
    <citation type="journal article" date="2019" name="Int. J. Syst. Evol. Microbiol.">
        <title>The Global Catalogue of Microorganisms (GCM) 10K type strain sequencing project: providing services to taxonomists for standard genome sequencing and annotation.</title>
        <authorList>
            <consortium name="The Broad Institute Genomics Platform"/>
            <consortium name="The Broad Institute Genome Sequencing Center for Infectious Disease"/>
            <person name="Wu L."/>
            <person name="Ma J."/>
        </authorList>
    </citation>
    <scope>NUCLEOTIDE SEQUENCE [LARGE SCALE GENOMIC DNA]</scope>
    <source>
        <strain evidence="11">JCM 32226</strain>
    </source>
</reference>
<evidence type="ECO:0000256" key="1">
    <source>
        <dbReference type="ARBA" id="ARBA00010333"/>
    </source>
</evidence>
<dbReference type="SUPFAM" id="SSF53850">
    <property type="entry name" value="Periplasmic binding protein-like II"/>
    <property type="match status" value="1"/>
</dbReference>
<comment type="subcellular location">
    <subcellularLocation>
        <location evidence="7">Cell outer membrane</location>
        <topology evidence="7">Peripheral membrane protein</topology>
    </subcellularLocation>
    <text evidence="7">Attached to the inner leaflet of the outer membrane.</text>
</comment>
<evidence type="ECO:0000256" key="2">
    <source>
        <dbReference type="ARBA" id="ARBA00022729"/>
    </source>
</evidence>
<dbReference type="PANTHER" id="PTHR35936:SF32">
    <property type="entry name" value="MEMBRANE-BOUND LYTIC MUREIN TRANSGLYCOSYLASE F"/>
    <property type="match status" value="1"/>
</dbReference>
<evidence type="ECO:0000313" key="10">
    <source>
        <dbReference type="EMBL" id="GAA4497739.1"/>
    </source>
</evidence>
<sequence length="500" mass="56878" precursor="true">MILLIGVLLLSACSPQAGQNQLNEIKRRGELRVGTLYSSTTYRLLDSAPTGLDYELAKRFADSLGVRLKIVPAFQTQQLFDLLSHGKVDFIAAALAVTPKRLQWLRFTPSYYLVQQKLVYRNGKPRPGSLADIKEPIVVVKGSSHADLLQSLSQQFDGLPWRVEDEGDGEALLREVAEGKIAYTIVDDTLLAQNQRFYPELAEAMTLSPPTPVGWALSRQEDDTLYAALIDFFGQRQQDGTLAKLDEKYFGHVQAFDYVDTHTFLQRVREILPKYRQLFESYAQDLDWRLLAAISYQESHWNEEARSYTGVRGLMMLTLDTAKELGIADRKDPEQSIKGGAAYLRQLIDKVPDSVPKDEKIWFALVAYNMGYGHMLDARRLTKLRGGNPDAWRDVKDSLPLLHEAKWYSKTRYGYARGREARLYVNNIRRYYQSLRMYDATERQQEERRQFRQSWLNIATRSQPEMTDTATDGTAPVTPEPQPVAPPATGQSRDPIPSSS</sequence>
<feature type="domain" description="Solute-binding protein family 3/N-terminal" evidence="9">
    <location>
        <begin position="30"/>
        <end position="253"/>
    </location>
</feature>
<keyword evidence="11" id="KW-1185">Reference proteome</keyword>
<evidence type="ECO:0000259" key="9">
    <source>
        <dbReference type="SMART" id="SM00062"/>
    </source>
</evidence>
<feature type="active site" evidence="7">
    <location>
        <position position="298"/>
    </location>
</feature>
<comment type="caution">
    <text evidence="10">The sequence shown here is derived from an EMBL/GenBank/DDBJ whole genome shotgun (WGS) entry which is preliminary data.</text>
</comment>
<comment type="similarity">
    <text evidence="1">Belongs to the bacterial solute-binding protein 3 family.</text>
</comment>
<dbReference type="Gene3D" id="3.40.190.10">
    <property type="entry name" value="Periplasmic binding protein-like II"/>
    <property type="match status" value="2"/>
</dbReference>
<keyword evidence="5 7" id="KW-0456">Lyase</keyword>
<dbReference type="EC" id="4.2.2.n1" evidence="7"/>
<name>A0ABP8Q6K1_9GAMM</name>
<keyword evidence="6 7" id="KW-0961">Cell wall biogenesis/degradation</keyword>
<comment type="catalytic activity">
    <reaction evidence="7">
        <text>Exolytic cleavage of the (1-&gt;4)-beta-glycosidic linkage between N-acetylmuramic acid (MurNAc) and N-acetylglucosamine (GlcNAc) residues in peptidoglycan, from either the reducing or the non-reducing ends of the peptidoglycan chains, with concomitant formation of a 1,6-anhydrobond in the MurNAc residue.</text>
        <dbReference type="EC" id="4.2.2.n1"/>
    </reaction>
</comment>
<dbReference type="CDD" id="cd01009">
    <property type="entry name" value="PBP2_YfhD_N"/>
    <property type="match status" value="1"/>
</dbReference>
<evidence type="ECO:0000313" key="11">
    <source>
        <dbReference type="Proteomes" id="UP001501321"/>
    </source>
</evidence>
<feature type="signal peptide" evidence="7">
    <location>
        <begin position="1"/>
        <end position="17"/>
    </location>
</feature>
<comment type="function">
    <text evidence="7">Murein-degrading enzyme that degrades murein glycan strands and insoluble, high-molecular weight murein sacculi, with the concomitant formation of a 1,6-anhydromuramoyl product. Lytic transglycosylases (LTs) play an integral role in the metabolism of the peptidoglycan (PG) sacculus. Their lytic action creates space within the PG sacculus to allow for its expansion as well as for the insertion of various structures such as secretion systems and flagella.</text>
</comment>
<dbReference type="EMBL" id="BAABFC010000010">
    <property type="protein sequence ID" value="GAA4497739.1"/>
    <property type="molecule type" value="Genomic_DNA"/>
</dbReference>
<feature type="chain" id="PRO_5044936913" description="Membrane-bound lytic murein transglycosylase F" evidence="7">
    <location>
        <begin position="18"/>
        <end position="500"/>
    </location>
</feature>
<dbReference type="InterPro" id="IPR008258">
    <property type="entry name" value="Transglycosylase_SLT_dom_1"/>
</dbReference>
<dbReference type="Pfam" id="PF00497">
    <property type="entry name" value="SBP_bac_3"/>
    <property type="match status" value="1"/>
</dbReference>
<evidence type="ECO:0000256" key="6">
    <source>
        <dbReference type="ARBA" id="ARBA00023316"/>
    </source>
</evidence>
<dbReference type="Proteomes" id="UP001501321">
    <property type="component" value="Unassembled WGS sequence"/>
</dbReference>
<organism evidence="10 11">
    <name type="scientific">Pseudaeromonas paramecii</name>
    <dbReference type="NCBI Taxonomy" id="2138166"/>
    <lineage>
        <taxon>Bacteria</taxon>
        <taxon>Pseudomonadati</taxon>
        <taxon>Pseudomonadota</taxon>
        <taxon>Gammaproteobacteria</taxon>
        <taxon>Aeromonadales</taxon>
        <taxon>Aeromonadaceae</taxon>
        <taxon>Pseudaeromonas</taxon>
    </lineage>
</organism>
<dbReference type="Gene3D" id="1.10.530.10">
    <property type="match status" value="1"/>
</dbReference>
<evidence type="ECO:0000256" key="3">
    <source>
        <dbReference type="ARBA" id="ARBA00023136"/>
    </source>
</evidence>
<dbReference type="Pfam" id="PF01464">
    <property type="entry name" value="SLT"/>
    <property type="match status" value="1"/>
</dbReference>
<keyword evidence="3 7" id="KW-0472">Membrane</keyword>
<comment type="similarity">
    <text evidence="7">In the N-terminal section; belongs to the bacterial solute-binding protein 3 family.</text>
</comment>
<dbReference type="CDD" id="cd13403">
    <property type="entry name" value="MLTF-like"/>
    <property type="match status" value="1"/>
</dbReference>
<accession>A0ABP8Q6K1</accession>
<comment type="similarity">
    <text evidence="7">In the C-terminal section; belongs to the transglycosylase Slt family.</text>
</comment>
<keyword evidence="2 7" id="KW-0732">Signal</keyword>
<feature type="region of interest" description="LT domain" evidence="7">
    <location>
        <begin position="254"/>
        <end position="500"/>
    </location>
</feature>
<dbReference type="SMART" id="SM00062">
    <property type="entry name" value="PBPb"/>
    <property type="match status" value="1"/>
</dbReference>
<evidence type="ECO:0000256" key="8">
    <source>
        <dbReference type="SAM" id="MobiDB-lite"/>
    </source>
</evidence>
<proteinExistence type="inferred from homology"/>